<organism evidence="2 3">
    <name type="scientific">Vibrio scophthalmi LMG 19158</name>
    <dbReference type="NCBI Taxonomy" id="870967"/>
    <lineage>
        <taxon>Bacteria</taxon>
        <taxon>Pseudomonadati</taxon>
        <taxon>Pseudomonadota</taxon>
        <taxon>Gammaproteobacteria</taxon>
        <taxon>Vibrionales</taxon>
        <taxon>Vibrionaceae</taxon>
        <taxon>Vibrio</taxon>
    </lineage>
</organism>
<keyword evidence="1" id="KW-0472">Membrane</keyword>
<accession>F9RTS4</accession>
<feature type="transmembrane region" description="Helical" evidence="1">
    <location>
        <begin position="34"/>
        <end position="54"/>
    </location>
</feature>
<evidence type="ECO:0000313" key="2">
    <source>
        <dbReference type="EMBL" id="EGU30840.1"/>
    </source>
</evidence>
<dbReference type="RefSeq" id="WP_005598892.1">
    <property type="nucleotide sequence ID" value="NZ_AFWE01000211.1"/>
</dbReference>
<protein>
    <submittedName>
        <fullName evidence="2">Uncharacterized protein</fullName>
    </submittedName>
</protein>
<gene>
    <name evidence="2" type="ORF">VIS19158_02315</name>
</gene>
<dbReference type="AlphaFoldDB" id="F9RTS4"/>
<evidence type="ECO:0000256" key="1">
    <source>
        <dbReference type="SAM" id="Phobius"/>
    </source>
</evidence>
<dbReference type="Proteomes" id="UP000004349">
    <property type="component" value="Unassembled WGS sequence"/>
</dbReference>
<feature type="transmembrane region" description="Helical" evidence="1">
    <location>
        <begin position="60"/>
        <end position="81"/>
    </location>
</feature>
<evidence type="ECO:0000313" key="3">
    <source>
        <dbReference type="Proteomes" id="UP000004349"/>
    </source>
</evidence>
<name>F9RTS4_9VIBR</name>
<reference evidence="2 3" key="1">
    <citation type="journal article" date="2012" name="Int. J. Syst. Evol. Microbiol.">
        <title>Vibrio caribbeanicus sp. nov., isolated from the marine sponge Scleritoderma cyanea.</title>
        <authorList>
            <person name="Hoffmann M."/>
            <person name="Monday S.R."/>
            <person name="Allard M.W."/>
            <person name="Strain E.A."/>
            <person name="Whittaker P."/>
            <person name="Naum M."/>
            <person name="McCarthy P.J."/>
            <person name="Lopez J.V."/>
            <person name="Fischer M."/>
            <person name="Brown E.W."/>
        </authorList>
    </citation>
    <scope>NUCLEOTIDE SEQUENCE [LARGE SCALE GENOMIC DNA]</scope>
    <source>
        <strain evidence="2 3">LMG 19158</strain>
    </source>
</reference>
<keyword evidence="1" id="KW-0812">Transmembrane</keyword>
<sequence length="155" mass="16942">MLRKILVSLAFLGIVSGMVQLVLMVFYETLDGGMLAGVSIALGLGLATLIYYFVFDAADISYTLISIGIGLLIATFAVKWLDNSNTPQKIITIDFEVIGIGSSYVKSTEFIYLQLSSLQGDIKYPIDDDQLDQFSVGDELRLSAEVGYFGYPTVQ</sequence>
<keyword evidence="1" id="KW-1133">Transmembrane helix</keyword>
<dbReference type="EMBL" id="AFWE01000211">
    <property type="protein sequence ID" value="EGU30840.1"/>
    <property type="molecule type" value="Genomic_DNA"/>
</dbReference>
<proteinExistence type="predicted"/>
<feature type="transmembrane region" description="Helical" evidence="1">
    <location>
        <begin position="6"/>
        <end position="27"/>
    </location>
</feature>
<comment type="caution">
    <text evidence="2">The sequence shown here is derived from an EMBL/GenBank/DDBJ whole genome shotgun (WGS) entry which is preliminary data.</text>
</comment>